<dbReference type="EMBL" id="JAHUZE010000004">
    <property type="protein sequence ID" value="MBV7380804.1"/>
    <property type="molecule type" value="Genomic_DNA"/>
</dbReference>
<sequence>MERSTALAPTPDAAHDLARVERVASWLDTRYVIPGTQVRFGLDSLIGLIPGVGDTAMLLPSLWIMAVAYKHGVPKRTIAQMGWNAGVDYVVGSIPLLGDLFDLFYKSHRKNAALLRDALGQRTPR</sequence>
<evidence type="ECO:0000313" key="2">
    <source>
        <dbReference type="Proteomes" id="UP000756530"/>
    </source>
</evidence>
<dbReference type="PANTHER" id="PTHR35519">
    <property type="entry name" value="MEMBRANE PROTEINS"/>
    <property type="match status" value="1"/>
</dbReference>
<accession>A0ABS6T6M6</accession>
<comment type="caution">
    <text evidence="1">The sequence shown here is derived from an EMBL/GenBank/DDBJ whole genome shotgun (WGS) entry which is preliminary data.</text>
</comment>
<organism evidence="1 2">
    <name type="scientific">Maritimibacter dapengensis</name>
    <dbReference type="NCBI Taxonomy" id="2836868"/>
    <lineage>
        <taxon>Bacteria</taxon>
        <taxon>Pseudomonadati</taxon>
        <taxon>Pseudomonadota</taxon>
        <taxon>Alphaproteobacteria</taxon>
        <taxon>Rhodobacterales</taxon>
        <taxon>Roseobacteraceae</taxon>
        <taxon>Maritimibacter</taxon>
    </lineage>
</organism>
<dbReference type="RefSeq" id="WP_218393988.1">
    <property type="nucleotide sequence ID" value="NZ_JAHUZE010000004.1"/>
</dbReference>
<proteinExistence type="predicted"/>
<dbReference type="Proteomes" id="UP000756530">
    <property type="component" value="Unassembled WGS sequence"/>
</dbReference>
<dbReference type="InterPro" id="IPR025187">
    <property type="entry name" value="DUF4112"/>
</dbReference>
<keyword evidence="2" id="KW-1185">Reference proteome</keyword>
<name>A0ABS6T6M6_9RHOB</name>
<gene>
    <name evidence="1" type="ORF">KJP28_17900</name>
</gene>
<reference evidence="1 2" key="1">
    <citation type="submission" date="2021-05" db="EMBL/GenBank/DDBJ databases">
        <title>Culturable bacteria isolated from Daya Bay.</title>
        <authorList>
            <person name="Zheng W."/>
            <person name="Yu S."/>
            <person name="Huang Y."/>
        </authorList>
    </citation>
    <scope>NUCLEOTIDE SEQUENCE [LARGE SCALE GENOMIC DNA]</scope>
    <source>
        <strain evidence="1 2">DP4N28-5</strain>
    </source>
</reference>
<dbReference type="Pfam" id="PF13430">
    <property type="entry name" value="DUF4112"/>
    <property type="match status" value="1"/>
</dbReference>
<protein>
    <submittedName>
        <fullName evidence="1">DUF4112 domain-containing protein</fullName>
    </submittedName>
</protein>
<dbReference type="PANTHER" id="PTHR35519:SF2">
    <property type="entry name" value="PH DOMAIN PROTEIN"/>
    <property type="match status" value="1"/>
</dbReference>
<evidence type="ECO:0000313" key="1">
    <source>
        <dbReference type="EMBL" id="MBV7380804.1"/>
    </source>
</evidence>